<dbReference type="RefSeq" id="WP_307259833.1">
    <property type="nucleotide sequence ID" value="NZ_JAUSVL010000001.1"/>
</dbReference>
<protein>
    <submittedName>
        <fullName evidence="2">Uncharacterized protein</fullName>
    </submittedName>
</protein>
<comment type="caution">
    <text evidence="2">The sequence shown here is derived from an EMBL/GenBank/DDBJ whole genome shotgun (WGS) entry which is preliminary data.</text>
</comment>
<dbReference type="EMBL" id="JAUSVL010000001">
    <property type="protein sequence ID" value="MDQ0288506.1"/>
    <property type="molecule type" value="Genomic_DNA"/>
</dbReference>
<proteinExistence type="predicted"/>
<keyword evidence="1" id="KW-0812">Transmembrane</keyword>
<sequence length="174" mass="19410">MHTPTAPSRPDKQATFYRIFSLWLTICLATLAAMMLGGAPGNPLTPFLPITVSLAGIAVMGVSVICLWGLLFVVPIYYLSEAWLRLAAPKLIPLIFLLQALLTTLYYLFAGEMAWRQGGQAFGIFALLLVAVVVAYGPAEVRRHINHRARILKRWLRKMRQHDEAKPENAPAKR</sequence>
<feature type="transmembrane region" description="Helical" evidence="1">
    <location>
        <begin position="91"/>
        <end position="109"/>
    </location>
</feature>
<name>A0AAE4AMH9_9BACT</name>
<evidence type="ECO:0000313" key="2">
    <source>
        <dbReference type="EMBL" id="MDQ0288506.1"/>
    </source>
</evidence>
<dbReference type="Proteomes" id="UP001238163">
    <property type="component" value="Unassembled WGS sequence"/>
</dbReference>
<accession>A0AAE4AMH9</accession>
<organism evidence="2 3">
    <name type="scientific">Oligosphaera ethanolica</name>
    <dbReference type="NCBI Taxonomy" id="760260"/>
    <lineage>
        <taxon>Bacteria</taxon>
        <taxon>Pseudomonadati</taxon>
        <taxon>Lentisphaerota</taxon>
        <taxon>Oligosphaeria</taxon>
        <taxon>Oligosphaerales</taxon>
        <taxon>Oligosphaeraceae</taxon>
        <taxon>Oligosphaera</taxon>
    </lineage>
</organism>
<reference evidence="2" key="1">
    <citation type="submission" date="2023-07" db="EMBL/GenBank/DDBJ databases">
        <title>Genomic Encyclopedia of Type Strains, Phase IV (KMG-IV): sequencing the most valuable type-strain genomes for metagenomic binning, comparative biology and taxonomic classification.</title>
        <authorList>
            <person name="Goeker M."/>
        </authorList>
    </citation>
    <scope>NUCLEOTIDE SEQUENCE</scope>
    <source>
        <strain evidence="2">DSM 24202</strain>
    </source>
</reference>
<feature type="transmembrane region" description="Helical" evidence="1">
    <location>
        <begin position="121"/>
        <end position="139"/>
    </location>
</feature>
<evidence type="ECO:0000256" key="1">
    <source>
        <dbReference type="SAM" id="Phobius"/>
    </source>
</evidence>
<feature type="transmembrane region" description="Helical" evidence="1">
    <location>
        <begin position="52"/>
        <end position="79"/>
    </location>
</feature>
<evidence type="ECO:0000313" key="3">
    <source>
        <dbReference type="Proteomes" id="UP001238163"/>
    </source>
</evidence>
<keyword evidence="1" id="KW-0472">Membrane</keyword>
<dbReference type="AlphaFoldDB" id="A0AAE4AMH9"/>
<keyword evidence="3" id="KW-1185">Reference proteome</keyword>
<gene>
    <name evidence="2" type="ORF">J3R75_000613</name>
</gene>
<keyword evidence="1" id="KW-1133">Transmembrane helix</keyword>
<feature type="transmembrane region" description="Helical" evidence="1">
    <location>
        <begin position="20"/>
        <end position="40"/>
    </location>
</feature>